<feature type="transmembrane region" description="Helical" evidence="6">
    <location>
        <begin position="12"/>
        <end position="34"/>
    </location>
</feature>
<gene>
    <name evidence="8" type="ORF">NMK_1108</name>
</gene>
<evidence type="ECO:0000313" key="9">
    <source>
        <dbReference type="Proteomes" id="UP000245081"/>
    </source>
</evidence>
<evidence type="ECO:0000256" key="1">
    <source>
        <dbReference type="ARBA" id="ARBA00004651"/>
    </source>
</evidence>
<protein>
    <recommendedName>
        <fullName evidence="7">RDD domain-containing protein</fullName>
    </recommendedName>
</protein>
<name>A0A2R5F5F8_9PROT</name>
<dbReference type="Proteomes" id="UP000245081">
    <property type="component" value="Unassembled WGS sequence"/>
</dbReference>
<dbReference type="InterPro" id="IPR010432">
    <property type="entry name" value="RDD"/>
</dbReference>
<evidence type="ECO:0000256" key="3">
    <source>
        <dbReference type="ARBA" id="ARBA00022692"/>
    </source>
</evidence>
<evidence type="ECO:0000256" key="2">
    <source>
        <dbReference type="ARBA" id="ARBA00022475"/>
    </source>
</evidence>
<evidence type="ECO:0000256" key="6">
    <source>
        <dbReference type="SAM" id="Phobius"/>
    </source>
</evidence>
<dbReference type="PANTHER" id="PTHR36115:SF10">
    <property type="entry name" value="RDD DOMAIN-CONTAINING PROTEIN"/>
    <property type="match status" value="1"/>
</dbReference>
<feature type="transmembrane region" description="Helical" evidence="6">
    <location>
        <begin position="90"/>
        <end position="109"/>
    </location>
</feature>
<keyword evidence="3 6" id="KW-0812">Transmembrane</keyword>
<dbReference type="EMBL" id="BDOQ01000003">
    <property type="protein sequence ID" value="GBG13557.1"/>
    <property type="molecule type" value="Genomic_DNA"/>
</dbReference>
<dbReference type="GO" id="GO:0005886">
    <property type="term" value="C:plasma membrane"/>
    <property type="evidence" value="ECO:0007669"/>
    <property type="project" value="UniProtKB-SubCell"/>
</dbReference>
<proteinExistence type="predicted"/>
<keyword evidence="4 6" id="KW-1133">Transmembrane helix</keyword>
<evidence type="ECO:0000259" key="7">
    <source>
        <dbReference type="Pfam" id="PF06271"/>
    </source>
</evidence>
<evidence type="ECO:0000256" key="5">
    <source>
        <dbReference type="ARBA" id="ARBA00023136"/>
    </source>
</evidence>
<dbReference type="PANTHER" id="PTHR36115">
    <property type="entry name" value="PROLINE-RICH ANTIGEN HOMOLOG-RELATED"/>
    <property type="match status" value="1"/>
</dbReference>
<feature type="domain" description="RDD" evidence="7">
    <location>
        <begin position="1"/>
        <end position="121"/>
    </location>
</feature>
<accession>A0A2R5F5F8</accession>
<evidence type="ECO:0000313" key="8">
    <source>
        <dbReference type="EMBL" id="GBG13557.1"/>
    </source>
</evidence>
<keyword evidence="2" id="KW-1003">Cell membrane</keyword>
<reference evidence="8 9" key="1">
    <citation type="journal article" date="2018" name="Environ. Microbiol.">
        <title>Isolation and genomic characterization of Novimethylophilus kurashikiensis gen. nov. sp. nov., a new lanthanide-dependent methylotrophic species of Methylophilaceae.</title>
        <authorList>
            <person name="Lv H."/>
            <person name="Sahin N."/>
            <person name="Tani A."/>
        </authorList>
    </citation>
    <scope>NUCLEOTIDE SEQUENCE [LARGE SCALE GENOMIC DNA]</scope>
    <source>
        <strain evidence="8 9">La2-4</strain>
    </source>
</reference>
<dbReference type="InterPro" id="IPR051791">
    <property type="entry name" value="Pra-immunoreactive"/>
</dbReference>
<feature type="transmembrane region" description="Helical" evidence="6">
    <location>
        <begin position="40"/>
        <end position="58"/>
    </location>
</feature>
<sequence>MMRRVAAALYDGLLLAAVLFFSAFLFLIVFGSAVAPPKRYFFQIYLLAVMGAYFVWFWTHGGQTLAMKTWKIQVVAVHGTMTPALAIARYLLAAAGLGFFGAGWWWMLFDREHLPLHDRLTGTRVIAVVPD</sequence>
<dbReference type="Pfam" id="PF06271">
    <property type="entry name" value="RDD"/>
    <property type="match status" value="1"/>
</dbReference>
<organism evidence="8 9">
    <name type="scientific">Novimethylophilus kurashikiensis</name>
    <dbReference type="NCBI Taxonomy" id="1825523"/>
    <lineage>
        <taxon>Bacteria</taxon>
        <taxon>Pseudomonadati</taxon>
        <taxon>Pseudomonadota</taxon>
        <taxon>Betaproteobacteria</taxon>
        <taxon>Nitrosomonadales</taxon>
        <taxon>Methylophilaceae</taxon>
        <taxon>Novimethylophilus</taxon>
    </lineage>
</organism>
<keyword evidence="5 6" id="KW-0472">Membrane</keyword>
<comment type="caution">
    <text evidence="8">The sequence shown here is derived from an EMBL/GenBank/DDBJ whole genome shotgun (WGS) entry which is preliminary data.</text>
</comment>
<keyword evidence="9" id="KW-1185">Reference proteome</keyword>
<evidence type="ECO:0000256" key="4">
    <source>
        <dbReference type="ARBA" id="ARBA00022989"/>
    </source>
</evidence>
<dbReference type="AlphaFoldDB" id="A0A2R5F5F8"/>
<comment type="subcellular location">
    <subcellularLocation>
        <location evidence="1">Cell membrane</location>
        <topology evidence="1">Multi-pass membrane protein</topology>
    </subcellularLocation>
</comment>